<organism evidence="3 4">
    <name type="scientific">Agaricus bisporus var. burnettii (strain JB137-S8 / ATCC MYA-4627 / FGSC 10392)</name>
    <name type="common">White button mushroom</name>
    <dbReference type="NCBI Taxonomy" id="597362"/>
    <lineage>
        <taxon>Eukaryota</taxon>
        <taxon>Fungi</taxon>
        <taxon>Dikarya</taxon>
        <taxon>Basidiomycota</taxon>
        <taxon>Agaricomycotina</taxon>
        <taxon>Agaricomycetes</taxon>
        <taxon>Agaricomycetidae</taxon>
        <taxon>Agaricales</taxon>
        <taxon>Agaricineae</taxon>
        <taxon>Agaricaceae</taxon>
        <taxon>Agaricus</taxon>
    </lineage>
</organism>
<keyword evidence="4" id="KW-1185">Reference proteome</keyword>
<dbReference type="PANTHER" id="PTHR28523">
    <property type="entry name" value="CYTOCHROME C OXIDASE ASSEMBLY FACTOR 1"/>
    <property type="match status" value="1"/>
</dbReference>
<name>K5XFV4_AGABU</name>
<dbReference type="HOGENOM" id="CLU_082491_0_0_1"/>
<feature type="compositionally biased region" description="Basic residues" evidence="1">
    <location>
        <begin position="49"/>
        <end position="62"/>
    </location>
</feature>
<dbReference type="PANTHER" id="PTHR28523:SF1">
    <property type="entry name" value="CYTOCHROME C OXIDASE ASSEMBLY FACTOR 1"/>
    <property type="match status" value="1"/>
</dbReference>
<dbReference type="AlphaFoldDB" id="K5XFV4"/>
<gene>
    <name evidence="3" type="ORF">AGABI1DRAFT_67897</name>
</gene>
<dbReference type="InterPro" id="IPR014807">
    <property type="entry name" value="Coa1"/>
</dbReference>
<dbReference type="eggNOG" id="ENOG502RZQV">
    <property type="taxonomic scope" value="Eukaryota"/>
</dbReference>
<evidence type="ECO:0000256" key="2">
    <source>
        <dbReference type="SAM" id="Phobius"/>
    </source>
</evidence>
<keyword evidence="2" id="KW-0812">Transmembrane</keyword>
<feature type="compositionally biased region" description="Polar residues" evidence="1">
    <location>
        <begin position="64"/>
        <end position="83"/>
    </location>
</feature>
<evidence type="ECO:0000256" key="1">
    <source>
        <dbReference type="SAM" id="MobiDB-lite"/>
    </source>
</evidence>
<dbReference type="KEGG" id="abp:AGABI1DRAFT67897"/>
<keyword evidence="2" id="KW-0472">Membrane</keyword>
<dbReference type="InterPro" id="IPR042432">
    <property type="entry name" value="Coa1_fungi"/>
</dbReference>
<dbReference type="InParanoid" id="K5XFV4"/>
<dbReference type="OMA" id="PAWYLNG"/>
<dbReference type="OrthoDB" id="2100652at2759"/>
<evidence type="ECO:0000313" key="3">
    <source>
        <dbReference type="EMBL" id="EKM82303.1"/>
    </source>
</evidence>
<dbReference type="GO" id="GO:0005743">
    <property type="term" value="C:mitochondrial inner membrane"/>
    <property type="evidence" value="ECO:0007669"/>
    <property type="project" value="TreeGrafter"/>
</dbReference>
<feature type="transmembrane region" description="Helical" evidence="2">
    <location>
        <begin position="110"/>
        <end position="131"/>
    </location>
</feature>
<dbReference type="Proteomes" id="UP000008493">
    <property type="component" value="Unassembled WGS sequence"/>
</dbReference>
<accession>K5XFV4</accession>
<proteinExistence type="predicted"/>
<evidence type="ECO:0008006" key="5">
    <source>
        <dbReference type="Google" id="ProtNLM"/>
    </source>
</evidence>
<dbReference type="Pfam" id="PF08695">
    <property type="entry name" value="Coa1"/>
    <property type="match status" value="1"/>
</dbReference>
<dbReference type="GeneID" id="18830703"/>
<feature type="region of interest" description="Disordered" evidence="1">
    <location>
        <begin position="31"/>
        <end position="100"/>
    </location>
</feature>
<reference evidence="4" key="1">
    <citation type="journal article" date="2012" name="Proc. Natl. Acad. Sci. U.S.A.">
        <title>Genome sequence of the button mushroom Agaricus bisporus reveals mechanisms governing adaptation to a humic-rich ecological niche.</title>
        <authorList>
            <person name="Morin E."/>
            <person name="Kohler A."/>
            <person name="Baker A.R."/>
            <person name="Foulongne-Oriol M."/>
            <person name="Lombard V."/>
            <person name="Nagy L.G."/>
            <person name="Ohm R.A."/>
            <person name="Patyshakuliyeva A."/>
            <person name="Brun A."/>
            <person name="Aerts A.L."/>
            <person name="Bailey A.M."/>
            <person name="Billette C."/>
            <person name="Coutinho P.M."/>
            <person name="Deakin G."/>
            <person name="Doddapaneni H."/>
            <person name="Floudas D."/>
            <person name="Grimwood J."/>
            <person name="Hilden K."/>
            <person name="Kuees U."/>
            <person name="LaButti K.M."/>
            <person name="Lapidus A."/>
            <person name="Lindquist E.A."/>
            <person name="Lucas S.M."/>
            <person name="Murat C."/>
            <person name="Riley R.W."/>
            <person name="Salamov A.A."/>
            <person name="Schmutz J."/>
            <person name="Subramanian V."/>
            <person name="Woesten H.A.B."/>
            <person name="Xu J."/>
            <person name="Eastwood D.C."/>
            <person name="Foster G.D."/>
            <person name="Sonnenberg A.S."/>
            <person name="Cullen D."/>
            <person name="de Vries R.P."/>
            <person name="Lundell T."/>
            <person name="Hibbett D.S."/>
            <person name="Henrissat B."/>
            <person name="Burton K.S."/>
            <person name="Kerrigan R.W."/>
            <person name="Challen M.P."/>
            <person name="Grigoriev I.V."/>
            <person name="Martin F."/>
        </authorList>
    </citation>
    <scope>NUCLEOTIDE SEQUENCE [LARGE SCALE GENOMIC DNA]</scope>
    <source>
        <strain evidence="4">JB137-S8 / ATCC MYA-4627 / FGSC 10392</strain>
    </source>
</reference>
<evidence type="ECO:0000313" key="4">
    <source>
        <dbReference type="Proteomes" id="UP000008493"/>
    </source>
</evidence>
<dbReference type="GO" id="GO:0033617">
    <property type="term" value="P:mitochondrial respiratory chain complex IV assembly"/>
    <property type="evidence" value="ECO:0007669"/>
    <property type="project" value="InterPro"/>
</dbReference>
<dbReference type="EMBL" id="JH971386">
    <property type="protein sequence ID" value="EKM82303.1"/>
    <property type="molecule type" value="Genomic_DNA"/>
</dbReference>
<keyword evidence="2" id="KW-1133">Transmembrane helix</keyword>
<sequence>MATTFLQTTLFQRSRPVFNICRLSAHSRNFVTDHPRPEPVVETFAGPSKYRRNGSAKKHLRGHSSLSQPSHSTPTSSKASVETFSDPARPQPYYAKHPPFRDLPRPKKRWPYVLVAAVAGVAGWAAFLQYITNQEMVSSSVVRQIMRCVKEDAQLQEVLGEAIRSQPEWWLNGDPRINGRISTLQGNIDVSWRIRGTKGSGTLYFTSIRKEKGQPFTILRFKVICDDGTTVVIDAEPV</sequence>
<dbReference type="RefSeq" id="XP_007326200.1">
    <property type="nucleotide sequence ID" value="XM_007326138.1"/>
</dbReference>
<protein>
    <recommendedName>
        <fullName evidence="5">DUF1783-domain-containing protein</fullName>
    </recommendedName>
</protein>